<name>A0A5C1Q7N6_9SPIO</name>
<sequence length="92" mass="10411">MINLLQKTPGEINSILAKRMANIRKRRKITQKQLSSKSGVTLASLKRFEQTGDISLISFTKIAIALELDKELNTLFTAPHFNSIQEIINEQN</sequence>
<evidence type="ECO:0000313" key="3">
    <source>
        <dbReference type="Proteomes" id="UP000323824"/>
    </source>
</evidence>
<dbReference type="Pfam" id="PF01381">
    <property type="entry name" value="HTH_3"/>
    <property type="match status" value="1"/>
</dbReference>
<dbReference type="SUPFAM" id="SSF47413">
    <property type="entry name" value="lambda repressor-like DNA-binding domains"/>
    <property type="match status" value="1"/>
</dbReference>
<dbReference type="AlphaFoldDB" id="A0A5C1Q7N6"/>
<dbReference type="CDD" id="cd00093">
    <property type="entry name" value="HTH_XRE"/>
    <property type="match status" value="1"/>
</dbReference>
<dbReference type="Gene3D" id="1.10.260.40">
    <property type="entry name" value="lambda repressor-like DNA-binding domains"/>
    <property type="match status" value="1"/>
</dbReference>
<evidence type="ECO:0000259" key="1">
    <source>
        <dbReference type="PROSITE" id="PS50943"/>
    </source>
</evidence>
<dbReference type="EMBL" id="CP035807">
    <property type="protein sequence ID" value="QEN03397.1"/>
    <property type="molecule type" value="Genomic_DNA"/>
</dbReference>
<dbReference type="InterPro" id="IPR010982">
    <property type="entry name" value="Lambda_DNA-bd_dom_sf"/>
</dbReference>
<dbReference type="Proteomes" id="UP000323824">
    <property type="component" value="Chromosome"/>
</dbReference>
<dbReference type="PROSITE" id="PS50943">
    <property type="entry name" value="HTH_CROC1"/>
    <property type="match status" value="1"/>
</dbReference>
<reference evidence="2 3" key="1">
    <citation type="submission" date="2019-02" db="EMBL/GenBank/DDBJ databases">
        <authorList>
            <person name="Fomenkov A."/>
            <person name="Dubinina G."/>
            <person name="Grabovich M."/>
            <person name="Vincze T."/>
            <person name="Roberts R.J."/>
        </authorList>
    </citation>
    <scope>NUCLEOTIDE SEQUENCE [LARGE SCALE GENOMIC DNA]</scope>
    <source>
        <strain evidence="2 3">P</strain>
    </source>
</reference>
<dbReference type="KEGG" id="sper:EW093_01315"/>
<feature type="domain" description="HTH cro/C1-type" evidence="1">
    <location>
        <begin position="20"/>
        <end position="75"/>
    </location>
</feature>
<evidence type="ECO:0000313" key="2">
    <source>
        <dbReference type="EMBL" id="QEN03397.1"/>
    </source>
</evidence>
<proteinExistence type="predicted"/>
<dbReference type="InterPro" id="IPR001387">
    <property type="entry name" value="Cro/C1-type_HTH"/>
</dbReference>
<dbReference type="SMART" id="SM00530">
    <property type="entry name" value="HTH_XRE"/>
    <property type="match status" value="1"/>
</dbReference>
<dbReference type="OrthoDB" id="129830at2"/>
<keyword evidence="3" id="KW-1185">Reference proteome</keyword>
<gene>
    <name evidence="2" type="ORF">EW093_01315</name>
</gene>
<reference evidence="2 3" key="2">
    <citation type="submission" date="2019-09" db="EMBL/GenBank/DDBJ databases">
        <title>Complete Genome Sequence and Methylome Analysis of free living Spirochaetas.</title>
        <authorList>
            <person name="Leshcheva N."/>
            <person name="Mikheeva N."/>
        </authorList>
    </citation>
    <scope>NUCLEOTIDE SEQUENCE [LARGE SCALE GENOMIC DNA]</scope>
    <source>
        <strain evidence="2 3">P</strain>
    </source>
</reference>
<protein>
    <submittedName>
        <fullName evidence="2">XRE family transcriptional regulator</fullName>
    </submittedName>
</protein>
<organism evidence="2 3">
    <name type="scientific">Thiospirochaeta perfilievii</name>
    <dbReference type="NCBI Taxonomy" id="252967"/>
    <lineage>
        <taxon>Bacteria</taxon>
        <taxon>Pseudomonadati</taxon>
        <taxon>Spirochaetota</taxon>
        <taxon>Spirochaetia</taxon>
        <taxon>Spirochaetales</taxon>
        <taxon>Spirochaetaceae</taxon>
        <taxon>Thiospirochaeta</taxon>
    </lineage>
</organism>
<accession>A0A5C1Q7N6</accession>
<dbReference type="GO" id="GO:0003677">
    <property type="term" value="F:DNA binding"/>
    <property type="evidence" value="ECO:0007669"/>
    <property type="project" value="InterPro"/>
</dbReference>
<dbReference type="RefSeq" id="WP_149566656.1">
    <property type="nucleotide sequence ID" value="NZ_CP035807.1"/>
</dbReference>